<dbReference type="GO" id="GO:0016491">
    <property type="term" value="F:oxidoreductase activity"/>
    <property type="evidence" value="ECO:0007669"/>
    <property type="project" value="InterPro"/>
</dbReference>
<dbReference type="Pfam" id="PF07110">
    <property type="entry name" value="EthD"/>
    <property type="match status" value="1"/>
</dbReference>
<dbReference type="EMBL" id="CP010729">
    <property type="protein sequence ID" value="AUR01686.1"/>
    <property type="molecule type" value="Genomic_DNA"/>
</dbReference>
<dbReference type="AlphaFoldDB" id="A0A2I7KGH9"/>
<protein>
    <submittedName>
        <fullName evidence="2">EthD protein</fullName>
    </submittedName>
</protein>
<dbReference type="Proteomes" id="UP000236447">
    <property type="component" value="Plasmid pP88_d"/>
</dbReference>
<dbReference type="InterPro" id="IPR011008">
    <property type="entry name" value="Dimeric_a/b-barrel"/>
</dbReference>
<name>A0A2I7KGH9_9RHOB</name>
<reference evidence="2 3" key="1">
    <citation type="journal article" date="2017" name="Front. Microbiol.">
        <title>Phaeobacter piscinae sp. nov., a species of the Roseobacter group and potential aquaculture probiont.</title>
        <authorList>
            <person name="Sonnenschein E.C."/>
            <person name="Phippen C.B.W."/>
            <person name="Nielsen K.F."/>
            <person name="Mateiu R.V."/>
            <person name="Melchiorsen J."/>
            <person name="Gram L."/>
            <person name="Overmann J."/>
            <person name="Freese H.M."/>
        </authorList>
    </citation>
    <scope>NUCLEOTIDE SEQUENCE [LARGE SCALE GENOMIC DNA]</scope>
    <source>
        <strain evidence="2 3">P88</strain>
        <plasmid evidence="3">pp88_d</plasmid>
    </source>
</reference>
<dbReference type="Gene3D" id="3.30.70.100">
    <property type="match status" value="1"/>
</dbReference>
<evidence type="ECO:0000313" key="3">
    <source>
        <dbReference type="Proteomes" id="UP000236447"/>
    </source>
</evidence>
<dbReference type="RefSeq" id="WP_027246216.1">
    <property type="nucleotide sequence ID" value="NZ_CP010729.1"/>
</dbReference>
<geneLocation type="plasmid" evidence="3">
    <name>pp88_d</name>
</geneLocation>
<dbReference type="PANTHER" id="PTHR40260:SF2">
    <property type="entry name" value="BLR8190 PROTEIN"/>
    <property type="match status" value="1"/>
</dbReference>
<gene>
    <name evidence="2" type="ORF">PhaeoP88_04374</name>
</gene>
<dbReference type="InterPro" id="IPR009799">
    <property type="entry name" value="EthD_dom"/>
</dbReference>
<keyword evidence="2" id="KW-0614">Plasmid</keyword>
<feature type="domain" description="EthD" evidence="1">
    <location>
        <begin position="13"/>
        <end position="86"/>
    </location>
</feature>
<proteinExistence type="predicted"/>
<dbReference type="SUPFAM" id="SSF54909">
    <property type="entry name" value="Dimeric alpha+beta barrel"/>
    <property type="match status" value="1"/>
</dbReference>
<reference evidence="2 3" key="2">
    <citation type="journal article" date="2017" name="Genome Biol. Evol.">
        <title>Trajectories and Drivers of Genome Evolution in Surface-Associated Marine Phaeobacter.</title>
        <authorList>
            <person name="Freese H.M."/>
            <person name="Sikorski J."/>
            <person name="Bunk B."/>
            <person name="Scheuner C."/>
            <person name="Meier-Kolthoff J.P."/>
            <person name="Sproer C."/>
            <person name="Gram L."/>
            <person name="Overmann J."/>
        </authorList>
    </citation>
    <scope>NUCLEOTIDE SEQUENCE [LARGE SCALE GENOMIC DNA]</scope>
    <source>
        <strain evidence="2 3">P88</strain>
        <plasmid evidence="3">pp88_d</plasmid>
    </source>
</reference>
<evidence type="ECO:0000313" key="2">
    <source>
        <dbReference type="EMBL" id="AUR01686.1"/>
    </source>
</evidence>
<evidence type="ECO:0000259" key="1">
    <source>
        <dbReference type="Pfam" id="PF07110"/>
    </source>
</evidence>
<dbReference type="NCBIfam" id="TIGR02118">
    <property type="entry name" value="EthD family reductase"/>
    <property type="match status" value="1"/>
</dbReference>
<dbReference type="PANTHER" id="PTHR40260">
    <property type="entry name" value="BLR8190 PROTEIN"/>
    <property type="match status" value="1"/>
</dbReference>
<organism evidence="2 3">
    <name type="scientific">Phaeobacter inhibens</name>
    <dbReference type="NCBI Taxonomy" id="221822"/>
    <lineage>
        <taxon>Bacteria</taxon>
        <taxon>Pseudomonadati</taxon>
        <taxon>Pseudomonadota</taxon>
        <taxon>Alphaproteobacteria</taxon>
        <taxon>Rhodobacterales</taxon>
        <taxon>Roseobacteraceae</taxon>
        <taxon>Phaeobacter</taxon>
    </lineage>
</organism>
<accession>A0A2I7KGH9</accession>
<sequence>MYCLCVHYPTPDDPAQFRDHYETRHLPLAERLPGLRSWDLAWPQPLGPDTGAPFCVFRGYFDSAEAMQKALMSEEGTEVAKDVPNYSPKGATMYHFAVTTKALAPA</sequence>